<dbReference type="Proteomes" id="UP000070136">
    <property type="component" value="Unassembled WGS sequence"/>
</dbReference>
<organism evidence="1 2">
    <name type="scientific">Streptococcus mitis</name>
    <dbReference type="NCBI Taxonomy" id="28037"/>
    <lineage>
        <taxon>Bacteria</taxon>
        <taxon>Bacillati</taxon>
        <taxon>Bacillota</taxon>
        <taxon>Bacilli</taxon>
        <taxon>Lactobacillales</taxon>
        <taxon>Streptococcaceae</taxon>
        <taxon>Streptococcus</taxon>
        <taxon>Streptococcus mitis group</taxon>
    </lineage>
</organism>
<dbReference type="EMBL" id="LQOA01000036">
    <property type="protein sequence ID" value="KXT98399.1"/>
    <property type="molecule type" value="Genomic_DNA"/>
</dbReference>
<gene>
    <name evidence="1" type="ORF">SMIDD28_01173</name>
</gene>
<accession>A0A139Q769</accession>
<comment type="caution">
    <text evidence="1">The sequence shown here is derived from an EMBL/GenBank/DDBJ whole genome shotgun (WGS) entry which is preliminary data.</text>
</comment>
<evidence type="ECO:0000313" key="2">
    <source>
        <dbReference type="Proteomes" id="UP000070136"/>
    </source>
</evidence>
<name>A0A139Q769_STRMT</name>
<dbReference type="AlphaFoldDB" id="A0A139Q769"/>
<evidence type="ECO:0000313" key="1">
    <source>
        <dbReference type="EMBL" id="KXT98399.1"/>
    </source>
</evidence>
<proteinExistence type="predicted"/>
<sequence>MKLIQEIVTLGLCLKIQKDLLERLLIMLISQRIQLIMVQAGED</sequence>
<protein>
    <submittedName>
        <fullName evidence="1">Uncharacterized protein</fullName>
    </submittedName>
</protein>
<dbReference type="PATRIC" id="fig|28037.234.peg.1228"/>
<reference evidence="1 2" key="1">
    <citation type="submission" date="2016-01" db="EMBL/GenBank/DDBJ databases">
        <title>Highly variable Streptococcus oralis are common among viridans streptococci isolated from primates.</title>
        <authorList>
            <person name="Denapaite D."/>
            <person name="Rieger M."/>
            <person name="Koendgen S."/>
            <person name="Brueckner R."/>
            <person name="Ochigava I."/>
            <person name="Kappeler P."/>
            <person name="Maetz-Rensing K."/>
            <person name="Leendertz F."/>
            <person name="Hakenbeck R."/>
        </authorList>
    </citation>
    <scope>NUCLEOTIDE SEQUENCE [LARGE SCALE GENOMIC DNA]</scope>
    <source>
        <strain evidence="1 2">DD28</strain>
    </source>
</reference>